<dbReference type="AlphaFoldDB" id="A0A841HNR6"/>
<protein>
    <recommendedName>
        <fullName evidence="1">Beta-lactamase-related domain-containing protein</fullName>
    </recommendedName>
</protein>
<dbReference type="SUPFAM" id="SSF56601">
    <property type="entry name" value="beta-lactamase/transpeptidase-like"/>
    <property type="match status" value="1"/>
</dbReference>
<proteinExistence type="predicted"/>
<reference evidence="2 3" key="1">
    <citation type="submission" date="2020-08" db="EMBL/GenBank/DDBJ databases">
        <title>Genomic Encyclopedia of Type Strains, Phase IV (KMG-IV): sequencing the most valuable type-strain genomes for metagenomic binning, comparative biology and taxonomic classification.</title>
        <authorList>
            <person name="Goeker M."/>
        </authorList>
    </citation>
    <scope>NUCLEOTIDE SEQUENCE [LARGE SCALE GENOMIC DNA]</scope>
    <source>
        <strain evidence="2 3">DSM 26723</strain>
    </source>
</reference>
<feature type="domain" description="Beta-lactamase-related" evidence="1">
    <location>
        <begin position="168"/>
        <end position="448"/>
    </location>
</feature>
<evidence type="ECO:0000313" key="2">
    <source>
        <dbReference type="EMBL" id="MBB6093910.1"/>
    </source>
</evidence>
<keyword evidence="3" id="KW-1185">Reference proteome</keyword>
<sequence>MTKKRSRWLVAGVGVLAAAVVAAFSSGLVRHGPAMGAGVAAQLACAGVFLMNRDVAEVKARDVERLNPLTAMFDLTVDRTARTVTASLFGLTSRSAYYRPGIGCTLTEGTSTYELDRQVQGLETMTLQSRTGLWPEGDDVDVEASSAGVDRTALLAAVNAAFDDPTPQKGIDTRAIVVVHDGRIVAERYAPGFDRDSRFLGWSMSKSVTGALIGMLVEDGRLNLDAPAPVPEWREPGDPRAAITLRNMLNMASGLSFAEQYLPGDDSTVMLFESEDMGGYAALRPLIHPPGTSWSYSSGTTNMLSRIVRDATGGSLKSVYEYARQRLFEPAGMTSAVFQPDGSGVPIGSSFLYATARDWARFGQLFLGEGEINGQRLLSKEWVAFSREPLAFDPMRHYGAQFWLNEGNASAGHAPMLDRCPADMYMARGHNAQILAIVPSKRTVIVRLGWTADGHTFDENGVFSGILAAVEKR</sequence>
<dbReference type="Gene3D" id="3.40.710.10">
    <property type="entry name" value="DD-peptidase/beta-lactamase superfamily"/>
    <property type="match status" value="1"/>
</dbReference>
<dbReference type="InterPro" id="IPR001466">
    <property type="entry name" value="Beta-lactam-related"/>
</dbReference>
<evidence type="ECO:0000313" key="3">
    <source>
        <dbReference type="Proteomes" id="UP000588068"/>
    </source>
</evidence>
<name>A0A841HNR6_9GAMM</name>
<dbReference type="InterPro" id="IPR012338">
    <property type="entry name" value="Beta-lactam/transpept-like"/>
</dbReference>
<comment type="caution">
    <text evidence="2">The sequence shown here is derived from an EMBL/GenBank/DDBJ whole genome shotgun (WGS) entry which is preliminary data.</text>
</comment>
<dbReference type="PANTHER" id="PTHR43283:SF7">
    <property type="entry name" value="BETA-LACTAMASE-RELATED DOMAIN-CONTAINING PROTEIN"/>
    <property type="match status" value="1"/>
</dbReference>
<organism evidence="2 3">
    <name type="scientific">Povalibacter uvarum</name>
    <dbReference type="NCBI Taxonomy" id="732238"/>
    <lineage>
        <taxon>Bacteria</taxon>
        <taxon>Pseudomonadati</taxon>
        <taxon>Pseudomonadota</taxon>
        <taxon>Gammaproteobacteria</taxon>
        <taxon>Steroidobacterales</taxon>
        <taxon>Steroidobacteraceae</taxon>
        <taxon>Povalibacter</taxon>
    </lineage>
</organism>
<gene>
    <name evidence="2" type="ORF">HNQ60_002791</name>
</gene>
<dbReference type="EMBL" id="JACHHZ010000003">
    <property type="protein sequence ID" value="MBB6093910.1"/>
    <property type="molecule type" value="Genomic_DNA"/>
</dbReference>
<dbReference type="Proteomes" id="UP000588068">
    <property type="component" value="Unassembled WGS sequence"/>
</dbReference>
<dbReference type="RefSeq" id="WP_184332713.1">
    <property type="nucleotide sequence ID" value="NZ_JACHHZ010000003.1"/>
</dbReference>
<evidence type="ECO:0000259" key="1">
    <source>
        <dbReference type="Pfam" id="PF00144"/>
    </source>
</evidence>
<dbReference type="Pfam" id="PF00144">
    <property type="entry name" value="Beta-lactamase"/>
    <property type="match status" value="1"/>
</dbReference>
<dbReference type="InterPro" id="IPR050789">
    <property type="entry name" value="Diverse_Enzym_Activities"/>
</dbReference>
<accession>A0A841HNR6</accession>
<dbReference type="PANTHER" id="PTHR43283">
    <property type="entry name" value="BETA-LACTAMASE-RELATED"/>
    <property type="match status" value="1"/>
</dbReference>